<organism evidence="2 3">
    <name type="scientific">Lymnaea stagnalis</name>
    <name type="common">Great pond snail</name>
    <name type="synonym">Helix stagnalis</name>
    <dbReference type="NCBI Taxonomy" id="6523"/>
    <lineage>
        <taxon>Eukaryota</taxon>
        <taxon>Metazoa</taxon>
        <taxon>Spiralia</taxon>
        <taxon>Lophotrochozoa</taxon>
        <taxon>Mollusca</taxon>
        <taxon>Gastropoda</taxon>
        <taxon>Heterobranchia</taxon>
        <taxon>Euthyneura</taxon>
        <taxon>Panpulmonata</taxon>
        <taxon>Hygrophila</taxon>
        <taxon>Lymnaeoidea</taxon>
        <taxon>Lymnaeidae</taxon>
        <taxon>Lymnaea</taxon>
    </lineage>
</organism>
<evidence type="ECO:0008006" key="4">
    <source>
        <dbReference type="Google" id="ProtNLM"/>
    </source>
</evidence>
<proteinExistence type="predicted"/>
<comment type="caution">
    <text evidence="2">The sequence shown here is derived from an EMBL/GenBank/DDBJ whole genome shotgun (WGS) entry which is preliminary data.</text>
</comment>
<accession>A0AAV2HM26</accession>
<protein>
    <recommendedName>
        <fullName evidence="4">CABIT domain-containing protein</fullName>
    </recommendedName>
</protein>
<feature type="region of interest" description="Disordered" evidence="1">
    <location>
        <begin position="170"/>
        <end position="208"/>
    </location>
</feature>
<evidence type="ECO:0000313" key="2">
    <source>
        <dbReference type="EMBL" id="CAL1534443.1"/>
    </source>
</evidence>
<gene>
    <name evidence="2" type="ORF">GSLYS_00008403001</name>
</gene>
<feature type="compositionally biased region" description="Polar residues" evidence="1">
    <location>
        <begin position="170"/>
        <end position="179"/>
    </location>
</feature>
<dbReference type="EMBL" id="CAXITT010000171">
    <property type="protein sequence ID" value="CAL1534443.1"/>
    <property type="molecule type" value="Genomic_DNA"/>
</dbReference>
<dbReference type="Proteomes" id="UP001497497">
    <property type="component" value="Unassembled WGS sequence"/>
</dbReference>
<evidence type="ECO:0000256" key="1">
    <source>
        <dbReference type="SAM" id="MobiDB-lite"/>
    </source>
</evidence>
<keyword evidence="3" id="KW-1185">Reference proteome</keyword>
<reference evidence="2 3" key="1">
    <citation type="submission" date="2024-04" db="EMBL/GenBank/DDBJ databases">
        <authorList>
            <consortium name="Genoscope - CEA"/>
            <person name="William W."/>
        </authorList>
    </citation>
    <scope>NUCLEOTIDE SEQUENCE [LARGE SCALE GENOMIC DNA]</scope>
</reference>
<dbReference type="AlphaFoldDB" id="A0AAV2HM26"/>
<feature type="region of interest" description="Disordered" evidence="1">
    <location>
        <begin position="1"/>
        <end position="32"/>
    </location>
</feature>
<evidence type="ECO:0000313" key="3">
    <source>
        <dbReference type="Proteomes" id="UP001497497"/>
    </source>
</evidence>
<sequence length="412" mass="46460">MLRKKKATRLRPAAGQEQEKRDSSRLSPSVINNPVNQAADWSQDAYPLEELVTKFPLPQIVRCASRLVPGEDQHLPVNVYVPMLLCAGRSARKLLAKHVGLEARSSRLTETEDTIVIPSDYEGHFLRLQARTTKDQSAVCSLLQIAQSHTPAFINFTPLTSFTVPNQLMSPNGSSYSNGDSREESQVSSRVSKSSKQQSPPSLSNQTFRHDPGCVFIVTGTQKGLVKDRKRHREIIFLRCTDQDGQEIFIRTDQPGEYVGVEIPPNGGSKLSVLPHNLMETKRFPALVRFVYGHRPPRLTPSSLMFTLVDTFEEDSLIGCLLYPSHALMIEIPMTSSLAFQVAQNRDEVMNLSLPRHAAEVVQERQELFMKDLKLKCKFIFRVTPGFNPIEDDMPSATVRTRQYIDEAFFYL</sequence>
<feature type="compositionally biased region" description="Low complexity" evidence="1">
    <location>
        <begin position="186"/>
        <end position="202"/>
    </location>
</feature>
<name>A0AAV2HM26_LYMST</name>